<keyword evidence="2" id="KW-1185">Reference proteome</keyword>
<reference evidence="1" key="1">
    <citation type="journal article" date="2019" name="G3 (Bethesda)">
        <title>Genome Assemblies of Two Rare Opportunistic Yeast Pathogens: Diutina rugosa (syn. Candida rugosa) and Trichomonascus ciferrii (syn. Candida ciferrii).</title>
        <authorList>
            <person name="Mixao V."/>
            <person name="Saus E."/>
            <person name="Hansen A.P."/>
            <person name="Lass-Florl C."/>
            <person name="Gabaldon T."/>
        </authorList>
    </citation>
    <scope>NUCLEOTIDE SEQUENCE</scope>
    <source>
        <strain evidence="1">CBS 4856</strain>
    </source>
</reference>
<name>A0A642V3U8_9ASCO</name>
<dbReference type="AlphaFoldDB" id="A0A642V3U8"/>
<organism evidence="1 2">
    <name type="scientific">Trichomonascus ciferrii</name>
    <dbReference type="NCBI Taxonomy" id="44093"/>
    <lineage>
        <taxon>Eukaryota</taxon>
        <taxon>Fungi</taxon>
        <taxon>Dikarya</taxon>
        <taxon>Ascomycota</taxon>
        <taxon>Saccharomycotina</taxon>
        <taxon>Dipodascomycetes</taxon>
        <taxon>Dipodascales</taxon>
        <taxon>Trichomonascaceae</taxon>
        <taxon>Trichomonascus</taxon>
        <taxon>Trichomonascus ciferrii complex</taxon>
    </lineage>
</organism>
<sequence length="320" mass="37523">MILELVSQVKPNHWWFYYAPHTEGSREERRLLFETSEYEDARDFVRTPVMEECLNELEILRFLAGSALEGANKFIAFLTDFLEVLAAMKEMGTEVPKFIVDLTDFPENVEQRVYERLRVLLDNSYLQFEVYLGVRRRPCGLKSDQRAILSEKITKLVCKDMNKPGDNHVAWFNFDRCNVKELVLDYGPSPGSINFNNVLSPFDTDSLETLKVSRIDLALYENTTFDHWRLPNLTKLELFKVGLTDKLKGRKKREFVKILCRSENVEVTLTETPRIEKVLEFPAGATITRHEKDPVAVERAEKWRQIDSRYRRNYSARIFH</sequence>
<dbReference type="VEuPathDB" id="FungiDB:TRICI_003507"/>
<dbReference type="EMBL" id="SWFS01000256">
    <property type="protein sequence ID" value="KAA8912390.1"/>
    <property type="molecule type" value="Genomic_DNA"/>
</dbReference>
<evidence type="ECO:0000313" key="1">
    <source>
        <dbReference type="EMBL" id="KAA8912390.1"/>
    </source>
</evidence>
<protein>
    <submittedName>
        <fullName evidence="1">Uncharacterized protein</fullName>
    </submittedName>
</protein>
<evidence type="ECO:0000313" key="2">
    <source>
        <dbReference type="Proteomes" id="UP000761534"/>
    </source>
</evidence>
<comment type="caution">
    <text evidence="1">The sequence shown here is derived from an EMBL/GenBank/DDBJ whole genome shotgun (WGS) entry which is preliminary data.</text>
</comment>
<proteinExistence type="predicted"/>
<gene>
    <name evidence="1" type="ORF">TRICI_003507</name>
</gene>
<dbReference type="Proteomes" id="UP000761534">
    <property type="component" value="Unassembled WGS sequence"/>
</dbReference>
<accession>A0A642V3U8</accession>